<dbReference type="SMART" id="SM01294">
    <property type="entry name" value="PKS_PP_betabranch"/>
    <property type="match status" value="1"/>
</dbReference>
<reference evidence="6" key="2">
    <citation type="submission" date="2021-02" db="EMBL/GenBank/DDBJ databases">
        <title>Aspergillus puulaauensis MK2 genome sequence.</title>
        <authorList>
            <person name="Futagami T."/>
            <person name="Mori K."/>
            <person name="Kadooka C."/>
            <person name="Tanaka T."/>
        </authorList>
    </citation>
    <scope>NUCLEOTIDE SEQUENCE</scope>
    <source>
        <strain evidence="6">MK2</strain>
    </source>
</reference>
<dbReference type="InterPro" id="IPR009081">
    <property type="entry name" value="PP-bd_ACP"/>
</dbReference>
<dbReference type="InterPro" id="IPR000873">
    <property type="entry name" value="AMP-dep_synth/lig_dom"/>
</dbReference>
<dbReference type="SUPFAM" id="SSF52777">
    <property type="entry name" value="CoA-dependent acyltransferases"/>
    <property type="match status" value="2"/>
</dbReference>
<dbReference type="InterPro" id="IPR001242">
    <property type="entry name" value="Condensation_dom"/>
</dbReference>
<keyword evidence="7" id="KW-1185">Reference proteome</keyword>
<dbReference type="Gene3D" id="3.30.300.30">
    <property type="match status" value="1"/>
</dbReference>
<dbReference type="Pfam" id="PF00501">
    <property type="entry name" value="AMP-binding"/>
    <property type="match status" value="1"/>
</dbReference>
<dbReference type="GO" id="GO:0031177">
    <property type="term" value="F:phosphopantetheine binding"/>
    <property type="evidence" value="ECO:0007669"/>
    <property type="project" value="InterPro"/>
</dbReference>
<dbReference type="InterPro" id="IPR023213">
    <property type="entry name" value="CAT-like_dom_sf"/>
</dbReference>
<dbReference type="RefSeq" id="XP_041555733.1">
    <property type="nucleotide sequence ID" value="XM_041703004.1"/>
</dbReference>
<dbReference type="InterPro" id="IPR042099">
    <property type="entry name" value="ANL_N_sf"/>
</dbReference>
<dbReference type="PROSITE" id="PS50075">
    <property type="entry name" value="CARRIER"/>
    <property type="match status" value="2"/>
</dbReference>
<sequence>MANLDHESSAVKVKLHQFAASALEIPPKRLQTKLHRTWLALGGDSLTAVFFMGACNEAGIEVDLPQILQAHSLGDLIDQIGRSQRPHEQLCNRDMAVNDAPRGYIPEDVEIDAIGPASPMQENMVARQAIEPREYQLQLTARIASVNPAVLLTTSTVEEAWKAVVCRHAALRTKFANSVDRPGRLDQVVAREIDPEINITSISAAAKAKAAFEGYSSDYSHWLSLTQQADNQVLLNLSISHALIDGVSIEIIMRDLFTFLSGTCPAAEPMQPAEFLCAQPDTSPEALSYWTRYMQKAQGSFLSSTGTGGKKPPTGLYTIDKEIAITPEVIQAFSEQSNATLANACQVAFALVLRSYTGSNNVCFSYTASGRHKRSKDLRGAAGNFVNTIPFCVELGSKTTIAEALQCAHADYLDSLPYQGASLNGNQDMEGPSVRELGDCLLSFQRGMPEAGLERIGIAVEVVSWEAPTDYNYTLAISIEKQRLGLRLTTWETVCSRDAALNVLQLFIDSMDFVQRHTNEPWSRFRGLTTRDQGEIIAMNKSPYPLMQECVHDLVWHTRHRQPDSVAVCAWDGELTYRELCDFASQLAARLGELGAKVEDRIGVCMDKSRWAPVVILGILQAGGAVLPLGNQHPPLHIQTIVRNADISILIADPSHAKRLGAHVAHTVTVDDKYFGQGRPPTPTQQMGRRISPDNAAWIVHTSGSTGVPKAVVLEHKTLCSPMAVQAARYNMGPWTRALQFSAHTFDVCVKDIFTTLAVGGCVCIPSEEQRLDHLGLVMTNMKVNFASLTPTVASLLHPQDVPLLDTLVLTGEALSPGVVREWLDDGRVKLYNAYGPSECSHVSTINGPLTRVEDTMIIGFPAANRLWVADADNFNRLSPIGGVGELLIEGSIAREYLHDPERSAAAFVTDPVFVTMLGLQPGRRMYRTGDLVRQTADGSLEYLGRRDTQIKVRGQRVDVGGIESRISQLLTGRPLVCVDLVQLRNAPSESSMLMAAIDMHGAPSHKNSDSMPWNICEPSQALIDLLHGLDSQLVDCLPQYMVPTHYVPFVSLPMNTSGKLDRRKTRALLEALTGNQLGAFKQVAGRATISTETERKLQVIWADVLRCPVADIGGDTHFRHVGGDSVVAMRMAGIARRTGISLSVAEIVQHPRLSEMARVVDGHGSMNQRVASNDPLPFSLWKGFPSASAEDQRARLASLAIQCNVHPSEIEDVYPTTALQEGLMAATTRSP</sequence>
<dbReference type="GO" id="GO:0044550">
    <property type="term" value="P:secondary metabolite biosynthetic process"/>
    <property type="evidence" value="ECO:0007669"/>
    <property type="project" value="TreeGrafter"/>
</dbReference>
<comment type="similarity">
    <text evidence="4">Belongs to the NRP synthetase family.</text>
</comment>
<dbReference type="PROSITE" id="PS00012">
    <property type="entry name" value="PHOSPHOPANTETHEINE"/>
    <property type="match status" value="1"/>
</dbReference>
<dbReference type="PROSITE" id="PS00455">
    <property type="entry name" value="AMP_BINDING"/>
    <property type="match status" value="1"/>
</dbReference>
<dbReference type="InterPro" id="IPR020806">
    <property type="entry name" value="PKS_PP-bd"/>
</dbReference>
<evidence type="ECO:0000256" key="4">
    <source>
        <dbReference type="ARBA" id="ARBA00029454"/>
    </source>
</evidence>
<dbReference type="OrthoDB" id="416786at2759"/>
<feature type="domain" description="Carrier" evidence="5">
    <location>
        <begin position="9"/>
        <end position="84"/>
    </location>
</feature>
<gene>
    <name evidence="6" type="ORF">APUU_31764S</name>
</gene>
<dbReference type="Gene3D" id="3.30.559.30">
    <property type="entry name" value="Nonribosomal peptide synthetase, condensation domain"/>
    <property type="match status" value="1"/>
</dbReference>
<name>A0A7R7XLN1_9EURO</name>
<dbReference type="Gene3D" id="1.10.1200.10">
    <property type="entry name" value="ACP-like"/>
    <property type="match status" value="2"/>
</dbReference>
<organism evidence="6 7">
    <name type="scientific">Aspergillus puulaauensis</name>
    <dbReference type="NCBI Taxonomy" id="1220207"/>
    <lineage>
        <taxon>Eukaryota</taxon>
        <taxon>Fungi</taxon>
        <taxon>Dikarya</taxon>
        <taxon>Ascomycota</taxon>
        <taxon>Pezizomycotina</taxon>
        <taxon>Eurotiomycetes</taxon>
        <taxon>Eurotiomycetidae</taxon>
        <taxon>Eurotiales</taxon>
        <taxon>Aspergillaceae</taxon>
        <taxon>Aspergillus</taxon>
    </lineage>
</organism>
<evidence type="ECO:0000256" key="2">
    <source>
        <dbReference type="ARBA" id="ARBA00022553"/>
    </source>
</evidence>
<dbReference type="InterPro" id="IPR036736">
    <property type="entry name" value="ACP-like_sf"/>
</dbReference>
<dbReference type="PANTHER" id="PTHR45527:SF1">
    <property type="entry name" value="FATTY ACID SYNTHASE"/>
    <property type="match status" value="1"/>
</dbReference>
<dbReference type="NCBIfam" id="TIGR01733">
    <property type="entry name" value="AA-adenyl-dom"/>
    <property type="match status" value="1"/>
</dbReference>
<dbReference type="Pfam" id="PF00550">
    <property type="entry name" value="PP-binding"/>
    <property type="match status" value="2"/>
</dbReference>
<evidence type="ECO:0000256" key="3">
    <source>
        <dbReference type="ARBA" id="ARBA00022598"/>
    </source>
</evidence>
<dbReference type="InterPro" id="IPR045851">
    <property type="entry name" value="AMP-bd_C_sf"/>
</dbReference>
<evidence type="ECO:0000313" key="7">
    <source>
        <dbReference type="Proteomes" id="UP000654913"/>
    </source>
</evidence>
<dbReference type="AlphaFoldDB" id="A0A7R7XLN1"/>
<feature type="domain" description="Carrier" evidence="5">
    <location>
        <begin position="1089"/>
        <end position="1165"/>
    </location>
</feature>
<evidence type="ECO:0000259" key="5">
    <source>
        <dbReference type="PROSITE" id="PS50075"/>
    </source>
</evidence>
<keyword evidence="2" id="KW-0597">Phosphoprotein</keyword>
<dbReference type="Pfam" id="PF00668">
    <property type="entry name" value="Condensation"/>
    <property type="match status" value="1"/>
</dbReference>
<proteinExistence type="inferred from homology"/>
<dbReference type="CDD" id="cd05918">
    <property type="entry name" value="A_NRPS_SidN3_like"/>
    <property type="match status" value="1"/>
</dbReference>
<dbReference type="EMBL" id="AP024445">
    <property type="protein sequence ID" value="BCS23539.1"/>
    <property type="molecule type" value="Genomic_DNA"/>
</dbReference>
<keyword evidence="3" id="KW-0436">Ligase</keyword>
<dbReference type="InterPro" id="IPR006162">
    <property type="entry name" value="Ppantetheine_attach_site"/>
</dbReference>
<dbReference type="SUPFAM" id="SSF47336">
    <property type="entry name" value="ACP-like"/>
    <property type="match status" value="2"/>
</dbReference>
<dbReference type="SUPFAM" id="SSF56801">
    <property type="entry name" value="Acetyl-CoA synthetase-like"/>
    <property type="match status" value="1"/>
</dbReference>
<evidence type="ECO:0000313" key="6">
    <source>
        <dbReference type="EMBL" id="BCS23539.1"/>
    </source>
</evidence>
<dbReference type="GO" id="GO:0005737">
    <property type="term" value="C:cytoplasm"/>
    <property type="evidence" value="ECO:0007669"/>
    <property type="project" value="TreeGrafter"/>
</dbReference>
<dbReference type="Gene3D" id="3.30.559.10">
    <property type="entry name" value="Chloramphenicol acetyltransferase-like domain"/>
    <property type="match status" value="1"/>
</dbReference>
<dbReference type="GO" id="GO:0016874">
    <property type="term" value="F:ligase activity"/>
    <property type="evidence" value="ECO:0007669"/>
    <property type="project" value="UniProtKB-KW"/>
</dbReference>
<dbReference type="Gene3D" id="3.40.50.12780">
    <property type="entry name" value="N-terminal domain of ligase-like"/>
    <property type="match status" value="1"/>
</dbReference>
<dbReference type="SMART" id="SM00823">
    <property type="entry name" value="PKS_PP"/>
    <property type="match status" value="1"/>
</dbReference>
<evidence type="ECO:0000256" key="1">
    <source>
        <dbReference type="ARBA" id="ARBA00022450"/>
    </source>
</evidence>
<dbReference type="GO" id="GO:0043041">
    <property type="term" value="P:amino acid activation for nonribosomal peptide biosynthetic process"/>
    <property type="evidence" value="ECO:0007669"/>
    <property type="project" value="TreeGrafter"/>
</dbReference>
<dbReference type="PANTHER" id="PTHR45527">
    <property type="entry name" value="NONRIBOSOMAL PEPTIDE SYNTHETASE"/>
    <property type="match status" value="1"/>
</dbReference>
<dbReference type="GeneID" id="64973544"/>
<dbReference type="Proteomes" id="UP000654913">
    <property type="component" value="Chromosome 3"/>
</dbReference>
<protein>
    <submittedName>
        <fullName evidence="6">Non-ribosomal peptide synthetase</fullName>
    </submittedName>
</protein>
<dbReference type="InterPro" id="IPR010071">
    <property type="entry name" value="AA_adenyl_dom"/>
</dbReference>
<keyword evidence="1" id="KW-0596">Phosphopantetheine</keyword>
<dbReference type="InterPro" id="IPR020845">
    <property type="entry name" value="AMP-binding_CS"/>
</dbReference>
<reference evidence="6" key="1">
    <citation type="submission" date="2021-01" db="EMBL/GenBank/DDBJ databases">
        <authorList>
            <consortium name="Aspergillus puulaauensis MK2 genome sequencing consortium"/>
            <person name="Kazuki M."/>
            <person name="Futagami T."/>
        </authorList>
    </citation>
    <scope>NUCLEOTIDE SEQUENCE</scope>
    <source>
        <strain evidence="6">MK2</strain>
    </source>
</reference>
<accession>A0A7R7XLN1</accession>
<dbReference type="KEGG" id="apuu:APUU_31764S"/>